<proteinExistence type="predicted"/>
<dbReference type="WBParaSite" id="SVE_1690000.1">
    <property type="protein sequence ID" value="SVE_1690000.1"/>
    <property type="gene ID" value="SVE_1690000"/>
</dbReference>
<dbReference type="Gene3D" id="3.40.390.10">
    <property type="entry name" value="Collagenase (Catalytic Domain)"/>
    <property type="match status" value="1"/>
</dbReference>
<dbReference type="InterPro" id="IPR024079">
    <property type="entry name" value="MetalloPept_cat_dom_sf"/>
</dbReference>
<feature type="domain" description="EGF-like" evidence="1">
    <location>
        <begin position="235"/>
        <end position="246"/>
    </location>
</feature>
<reference evidence="2" key="1">
    <citation type="submission" date="2014-07" db="EMBL/GenBank/DDBJ databases">
        <authorList>
            <person name="Martin A.A"/>
            <person name="De Silva N."/>
        </authorList>
    </citation>
    <scope>NUCLEOTIDE SEQUENCE</scope>
</reference>
<evidence type="ECO:0000313" key="3">
    <source>
        <dbReference type="WBParaSite" id="SVE_1690000.1"/>
    </source>
</evidence>
<dbReference type="InterPro" id="IPR000742">
    <property type="entry name" value="EGF"/>
</dbReference>
<reference evidence="3" key="2">
    <citation type="submission" date="2015-08" db="UniProtKB">
        <authorList>
            <consortium name="WormBaseParasite"/>
        </authorList>
    </citation>
    <scope>IDENTIFICATION</scope>
</reference>
<keyword evidence="2" id="KW-1185">Reference proteome</keyword>
<dbReference type="Proteomes" id="UP000035680">
    <property type="component" value="Unassembled WGS sequence"/>
</dbReference>
<dbReference type="PROSITE" id="PS01186">
    <property type="entry name" value="EGF_2"/>
    <property type="match status" value="1"/>
</dbReference>
<protein>
    <submittedName>
        <fullName evidence="3">EGF-like domain-containing protein</fullName>
    </submittedName>
</protein>
<dbReference type="GO" id="GO:0008237">
    <property type="term" value="F:metallopeptidase activity"/>
    <property type="evidence" value="ECO:0007669"/>
    <property type="project" value="InterPro"/>
</dbReference>
<dbReference type="AlphaFoldDB" id="A0A0K0FWU4"/>
<sequence length="364" mass="42391">VVESKKKNKKKKPEPFKRPPYPVEPNFVKVYINESFDNKLATNIFVQLADFINYTPLKFKKQSSEVKNEIGINFYPSDKYSIVELSTSEEKPTNVFLKKGLSENDFYFYMGYAFGLVPEIKRDDSKDKVYVHKNAISKSNYEKYYKKENYDSKIIANSSFEFYSSMFFSRNFKASKKGQLTYKFKGSLSKYYEKSVNHFKRFTHNDYKRLWSLYFNGKCENDCQNGGYHQTNCICICPIPFTGSKCETLRQNTERNCGKTQTLSAKPKIAKDRIQVDQFKCYYSIKAKKGKKVQFNILNLTSSIKNDCKLGFGLEVKYRKDKGASGLRLCGNYKNIFFPALTSEVILIFNNIGSNKLEFSYKEV</sequence>
<accession>A0A0K0FWU4</accession>
<name>A0A0K0FWU4_STRVS</name>
<evidence type="ECO:0000259" key="1">
    <source>
        <dbReference type="PROSITE" id="PS01186"/>
    </source>
</evidence>
<evidence type="ECO:0000313" key="2">
    <source>
        <dbReference type="Proteomes" id="UP000035680"/>
    </source>
</evidence>
<organism evidence="2 3">
    <name type="scientific">Strongyloides venezuelensis</name>
    <name type="common">Threadworm</name>
    <dbReference type="NCBI Taxonomy" id="75913"/>
    <lineage>
        <taxon>Eukaryota</taxon>
        <taxon>Metazoa</taxon>
        <taxon>Ecdysozoa</taxon>
        <taxon>Nematoda</taxon>
        <taxon>Chromadorea</taxon>
        <taxon>Rhabditida</taxon>
        <taxon>Tylenchina</taxon>
        <taxon>Panagrolaimomorpha</taxon>
        <taxon>Strongyloidoidea</taxon>
        <taxon>Strongyloididae</taxon>
        <taxon>Strongyloides</taxon>
    </lineage>
</organism>